<proteinExistence type="predicted"/>
<evidence type="ECO:0000313" key="1">
    <source>
        <dbReference type="EMBL" id="KTG29490.1"/>
    </source>
</evidence>
<organism evidence="1 2">
    <name type="scientific">Haloferax profundi</name>
    <dbReference type="NCBI Taxonomy" id="1544718"/>
    <lineage>
        <taxon>Archaea</taxon>
        <taxon>Methanobacteriati</taxon>
        <taxon>Methanobacteriota</taxon>
        <taxon>Stenosarchaea group</taxon>
        <taxon>Halobacteria</taxon>
        <taxon>Halobacteriales</taxon>
        <taxon>Haloferacaceae</taxon>
        <taxon>Haloferax</taxon>
    </lineage>
</organism>
<dbReference type="Proteomes" id="UP000053157">
    <property type="component" value="Unassembled WGS sequence"/>
</dbReference>
<keyword evidence="2" id="KW-1185">Reference proteome</keyword>
<comment type="caution">
    <text evidence="1">The sequence shown here is derived from an EMBL/GenBank/DDBJ whole genome shotgun (WGS) entry which is preliminary data.</text>
</comment>
<gene>
    <name evidence="1" type="ORF">AUR66_10055</name>
</gene>
<sequence length="119" mass="13624">MCDVRLTEFAEQTVEVFEGQRFDWRLGDVTDSPARIPEMNYGFLDDSRKNTGVRWSNSSDRFVVLHDTESVSLSIVTVCETPKTTQKSSSNTDVAVPLFPGVRFAHTRKTWRKKTAEMF</sequence>
<accession>A0A0W1SUF6</accession>
<protein>
    <submittedName>
        <fullName evidence="1">Uncharacterized protein</fullName>
    </submittedName>
</protein>
<dbReference type="AlphaFoldDB" id="A0A0W1SUF6"/>
<reference evidence="1 2" key="1">
    <citation type="submission" date="2015-12" db="EMBL/GenBank/DDBJ databases">
        <title>Haloferax profundi sp. nov. isolated from the Discovery deep brine-seawater interface in the Red Sea.</title>
        <authorList>
            <person name="Zhang G."/>
            <person name="Stingl U."/>
            <person name="Rashid M."/>
        </authorList>
    </citation>
    <scope>NUCLEOTIDE SEQUENCE [LARGE SCALE GENOMIC DNA]</scope>
    <source>
        <strain evidence="1 2">SB29</strain>
    </source>
</reference>
<evidence type="ECO:0000313" key="2">
    <source>
        <dbReference type="Proteomes" id="UP000053157"/>
    </source>
</evidence>
<name>A0A0W1SUF6_9EURY</name>
<dbReference type="EMBL" id="LOPV01000097">
    <property type="protein sequence ID" value="KTG29490.1"/>
    <property type="molecule type" value="Genomic_DNA"/>
</dbReference>